<feature type="transmembrane region" description="Helical" evidence="8">
    <location>
        <begin position="285"/>
        <end position="307"/>
    </location>
</feature>
<dbReference type="NCBIfam" id="TIGR00879">
    <property type="entry name" value="SP"/>
    <property type="match status" value="1"/>
</dbReference>
<evidence type="ECO:0000313" key="11">
    <source>
        <dbReference type="Proteomes" id="UP000030746"/>
    </source>
</evidence>
<evidence type="ECO:0000256" key="6">
    <source>
        <dbReference type="ARBA" id="ARBA00023136"/>
    </source>
</evidence>
<dbReference type="OMA" id="TQHFQRM"/>
<feature type="transmembrane region" description="Helical" evidence="8">
    <location>
        <begin position="166"/>
        <end position="187"/>
    </location>
</feature>
<organism evidence="10 11">
    <name type="scientific">Lottia gigantea</name>
    <name type="common">Giant owl limpet</name>
    <dbReference type="NCBI Taxonomy" id="225164"/>
    <lineage>
        <taxon>Eukaryota</taxon>
        <taxon>Metazoa</taxon>
        <taxon>Spiralia</taxon>
        <taxon>Lophotrochozoa</taxon>
        <taxon>Mollusca</taxon>
        <taxon>Gastropoda</taxon>
        <taxon>Patellogastropoda</taxon>
        <taxon>Lottioidea</taxon>
        <taxon>Lottiidae</taxon>
        <taxon>Lottia</taxon>
    </lineage>
</organism>
<proteinExistence type="inferred from homology"/>
<feature type="domain" description="Major facilitator superfamily (MFS) profile" evidence="9">
    <location>
        <begin position="1"/>
        <end position="444"/>
    </location>
</feature>
<dbReference type="STRING" id="225164.V3ZIJ8"/>
<keyword evidence="4 8" id="KW-0812">Transmembrane</keyword>
<name>V3ZIJ8_LOTGI</name>
<dbReference type="InterPro" id="IPR005829">
    <property type="entry name" value="Sugar_transporter_CS"/>
</dbReference>
<dbReference type="GO" id="GO:0005353">
    <property type="term" value="F:fructose transmembrane transporter activity"/>
    <property type="evidence" value="ECO:0007669"/>
    <property type="project" value="UniProtKB-ARBA"/>
</dbReference>
<evidence type="ECO:0000256" key="7">
    <source>
        <dbReference type="RuleBase" id="RU003346"/>
    </source>
</evidence>
<feature type="transmembrane region" description="Helical" evidence="8">
    <location>
        <begin position="353"/>
        <end position="379"/>
    </location>
</feature>
<dbReference type="EMBL" id="KB202283">
    <property type="protein sequence ID" value="ESO91108.1"/>
    <property type="molecule type" value="Genomic_DNA"/>
</dbReference>
<dbReference type="GO" id="GO:1990539">
    <property type="term" value="P:fructose import across plasma membrane"/>
    <property type="evidence" value="ECO:0007669"/>
    <property type="project" value="UniProtKB-ARBA"/>
</dbReference>
<dbReference type="GeneID" id="20247750"/>
<evidence type="ECO:0000256" key="4">
    <source>
        <dbReference type="ARBA" id="ARBA00022692"/>
    </source>
</evidence>
<dbReference type="PANTHER" id="PTHR23503:SF8">
    <property type="entry name" value="FACILITATED GLUCOSE TRANSPORTER PROTEIN 1"/>
    <property type="match status" value="1"/>
</dbReference>
<feature type="transmembrane region" description="Helical" evidence="8">
    <location>
        <begin position="419"/>
        <end position="440"/>
    </location>
</feature>
<dbReference type="HOGENOM" id="CLU_001265_30_5_1"/>
<dbReference type="Pfam" id="PF00083">
    <property type="entry name" value="Sugar_tr"/>
    <property type="match status" value="1"/>
</dbReference>
<dbReference type="FunFam" id="1.20.1250.20:FF:001511">
    <property type="entry name" value="Solute carrier family 2, facilitated glucose transporter member 5"/>
    <property type="match status" value="1"/>
</dbReference>
<keyword evidence="6 8" id="KW-0472">Membrane</keyword>
<feature type="transmembrane region" description="Helical" evidence="8">
    <location>
        <begin position="43"/>
        <end position="64"/>
    </location>
</feature>
<keyword evidence="2 7" id="KW-0813">Transport</keyword>
<dbReference type="InterPro" id="IPR003663">
    <property type="entry name" value="Sugar/inositol_transpt"/>
</dbReference>
<protein>
    <recommendedName>
        <fullName evidence="9">Major facilitator superfamily (MFS) profile domain-containing protein</fullName>
    </recommendedName>
</protein>
<dbReference type="PANTHER" id="PTHR23503">
    <property type="entry name" value="SOLUTE CARRIER FAMILY 2"/>
    <property type="match status" value="1"/>
</dbReference>
<evidence type="ECO:0000256" key="1">
    <source>
        <dbReference type="ARBA" id="ARBA00004651"/>
    </source>
</evidence>
<evidence type="ECO:0000256" key="5">
    <source>
        <dbReference type="ARBA" id="ARBA00022989"/>
    </source>
</evidence>
<dbReference type="PRINTS" id="PR00171">
    <property type="entry name" value="SUGRTRNSPORT"/>
</dbReference>
<dbReference type="InterPro" id="IPR036259">
    <property type="entry name" value="MFS_trans_sf"/>
</dbReference>
<keyword evidence="5 8" id="KW-1133">Transmembrane helix</keyword>
<dbReference type="CTD" id="20247750"/>
<dbReference type="RefSeq" id="XP_009057821.1">
    <property type="nucleotide sequence ID" value="XM_009059573.1"/>
</dbReference>
<dbReference type="InterPro" id="IPR020846">
    <property type="entry name" value="MFS_dom"/>
</dbReference>
<feature type="transmembrane region" description="Helical" evidence="8">
    <location>
        <begin position="76"/>
        <end position="96"/>
    </location>
</feature>
<dbReference type="PROSITE" id="PS50850">
    <property type="entry name" value="MFS"/>
    <property type="match status" value="1"/>
</dbReference>
<dbReference type="Proteomes" id="UP000030746">
    <property type="component" value="Unassembled WGS sequence"/>
</dbReference>
<evidence type="ECO:0000259" key="9">
    <source>
        <dbReference type="PROSITE" id="PS50850"/>
    </source>
</evidence>
<dbReference type="GO" id="GO:0070837">
    <property type="term" value="P:dehydroascorbic acid transport"/>
    <property type="evidence" value="ECO:0007669"/>
    <property type="project" value="TreeGrafter"/>
</dbReference>
<evidence type="ECO:0000313" key="10">
    <source>
        <dbReference type="EMBL" id="ESO91108.1"/>
    </source>
</evidence>
<feature type="transmembrane region" description="Helical" evidence="8">
    <location>
        <begin position="319"/>
        <end position="341"/>
    </location>
</feature>
<dbReference type="KEGG" id="lgi:LOTGIDRAFT_228693"/>
<keyword evidence="11" id="KW-1185">Reference proteome</keyword>
<dbReference type="InterPro" id="IPR005828">
    <property type="entry name" value="MFS_sugar_transport-like"/>
</dbReference>
<dbReference type="GO" id="GO:0005886">
    <property type="term" value="C:plasma membrane"/>
    <property type="evidence" value="ECO:0007669"/>
    <property type="project" value="UniProtKB-SubCell"/>
</dbReference>
<dbReference type="Gene3D" id="1.20.1250.20">
    <property type="entry name" value="MFS general substrate transporter like domains"/>
    <property type="match status" value="1"/>
</dbReference>
<feature type="transmembrane region" description="Helical" evidence="8">
    <location>
        <begin position="391"/>
        <end position="413"/>
    </location>
</feature>
<evidence type="ECO:0000256" key="3">
    <source>
        <dbReference type="ARBA" id="ARBA00022475"/>
    </source>
</evidence>
<comment type="subcellular location">
    <subcellularLocation>
        <location evidence="1">Cell membrane</location>
        <topology evidence="1">Multi-pass membrane protein</topology>
    </subcellularLocation>
</comment>
<dbReference type="PROSITE" id="PS00216">
    <property type="entry name" value="SUGAR_TRANSPORT_1"/>
    <property type="match status" value="1"/>
</dbReference>
<dbReference type="OrthoDB" id="4540492at2759"/>
<feature type="transmembrane region" description="Helical" evidence="8">
    <location>
        <begin position="132"/>
        <end position="154"/>
    </location>
</feature>
<dbReference type="PROSITE" id="PS00217">
    <property type="entry name" value="SUGAR_TRANSPORT_2"/>
    <property type="match status" value="1"/>
</dbReference>
<comment type="similarity">
    <text evidence="7">Belongs to the major facilitator superfamily. Sugar transporter (TC 2.A.1.1) family.</text>
</comment>
<feature type="transmembrane region" description="Helical" evidence="8">
    <location>
        <begin position="102"/>
        <end position="125"/>
    </location>
</feature>
<dbReference type="SUPFAM" id="SSF103473">
    <property type="entry name" value="MFS general substrate transporter"/>
    <property type="match status" value="1"/>
</dbReference>
<reference evidence="10 11" key="1">
    <citation type="journal article" date="2013" name="Nature">
        <title>Insights into bilaterian evolution from three spiralian genomes.</title>
        <authorList>
            <person name="Simakov O."/>
            <person name="Marletaz F."/>
            <person name="Cho S.J."/>
            <person name="Edsinger-Gonzales E."/>
            <person name="Havlak P."/>
            <person name="Hellsten U."/>
            <person name="Kuo D.H."/>
            <person name="Larsson T."/>
            <person name="Lv J."/>
            <person name="Arendt D."/>
            <person name="Savage R."/>
            <person name="Osoegawa K."/>
            <person name="de Jong P."/>
            <person name="Grimwood J."/>
            <person name="Chapman J.A."/>
            <person name="Shapiro H."/>
            <person name="Aerts A."/>
            <person name="Otillar R.P."/>
            <person name="Terry A.Y."/>
            <person name="Boore J.L."/>
            <person name="Grigoriev I.V."/>
            <person name="Lindberg D.R."/>
            <person name="Seaver E.C."/>
            <person name="Weisblat D.A."/>
            <person name="Putnam N.H."/>
            <person name="Rokhsar D.S."/>
        </authorList>
    </citation>
    <scope>NUCLEOTIDE SEQUENCE [LARGE SCALE GENOMIC DNA]</scope>
</reference>
<keyword evidence="3" id="KW-1003">Cell membrane</keyword>
<evidence type="ECO:0000256" key="8">
    <source>
        <dbReference type="SAM" id="Phobius"/>
    </source>
</evidence>
<sequence>MKDRHYINNETDKLQVNETVLDDLAKEIGFDKTLLIETWQLDLLWSTTVAAFVLFGMVGAFSSAKIADYFGRKKGMMIITFILLIAALFGGIPTLAESPECLIVSRVFVGLHSGLNVSLAALYLAEISPKKIRGAIGTCHQLAITVGILVSQILGLNELLGTKDLWPYLFAFNAVPSIISFCCWPLCPESPRYLLIKKKNVDDSRLALQKLRGYDDVNDEIEEMTIESKKNLQTTNFSMHQLLTTPELRFPTVIACLLQVTQQWSGINAVMSYSTFILAQAQVPAFAIGYVIVGTGAINVISTIIAVPLMEKLGRRPLLLWPMGVMAVSFLLLTIFINLVFDPELEQHHSAFAYTSIVLMHLYVIGFALGLGPIPFILVSEVFRQEPRAAAMSLSTAFNWICNFVLMLAFPFLKAGLEAYTYLLFTIVLALAIVFIFFFVPETKNRTFDEISASLMLGRASGKKRSLNINDGEELQPMGQKV</sequence>
<dbReference type="InterPro" id="IPR045263">
    <property type="entry name" value="GLUT"/>
</dbReference>
<accession>V3ZIJ8</accession>
<gene>
    <name evidence="10" type="ORF">LOTGIDRAFT_228693</name>
</gene>
<dbReference type="GO" id="GO:0055056">
    <property type="term" value="F:D-glucose transmembrane transporter activity"/>
    <property type="evidence" value="ECO:0007669"/>
    <property type="project" value="TreeGrafter"/>
</dbReference>
<dbReference type="GO" id="GO:0046323">
    <property type="term" value="P:D-glucose import"/>
    <property type="evidence" value="ECO:0007669"/>
    <property type="project" value="TreeGrafter"/>
</dbReference>
<dbReference type="AlphaFoldDB" id="V3ZIJ8"/>
<evidence type="ECO:0000256" key="2">
    <source>
        <dbReference type="ARBA" id="ARBA00022448"/>
    </source>
</evidence>